<dbReference type="GO" id="GO:0004596">
    <property type="term" value="F:protein-N-terminal amino-acid acetyltransferase activity"/>
    <property type="evidence" value="ECO:0007669"/>
    <property type="project" value="InterPro"/>
</dbReference>
<feature type="region of interest" description="Disordered" evidence="4">
    <location>
        <begin position="149"/>
        <end position="211"/>
    </location>
</feature>
<feature type="compositionally biased region" description="Basic and acidic residues" evidence="4">
    <location>
        <begin position="18"/>
        <end position="32"/>
    </location>
</feature>
<feature type="domain" description="N-acetyltransferase" evidence="5">
    <location>
        <begin position="147"/>
        <end position="300"/>
    </location>
</feature>
<dbReference type="InterPro" id="IPR044542">
    <property type="entry name" value="NAA30-like"/>
</dbReference>
<dbReference type="PROSITE" id="PS51186">
    <property type="entry name" value="GNAT"/>
    <property type="match status" value="1"/>
</dbReference>
<dbReference type="SUPFAM" id="SSF55729">
    <property type="entry name" value="Acyl-CoA N-acyltransferases (Nat)"/>
    <property type="match status" value="1"/>
</dbReference>
<dbReference type="AlphaFoldDB" id="A0A7S1Z674"/>
<sequence>MTGEATSVAADGLSSLSLKRDAEGDLGRRPDDTGDQEEDAIPGIRFVDYRDESQLEAVMRLVGRDLSEPYSIFTYRYFLHQFPDLCILAVPDVTPDIGGAPPEPIGCVVCKIDEEEVAGGGIEGSVSAHGAGVAGDDNALAREKPDVEMADAADSEGGDGQAGGEDETSNPPPGSGGEGSTTPSVVHLTDATGDMDGGDTEAGAALTRPTTSSTIRRSGYMAMLAVDTSYRRSGIGTALVRRAVRRMQRRGCESVTLETEVSNEAAMRLYEDRLGFIREELLVRYYLNWGDAYRLRLWFD</sequence>
<dbReference type="Gene3D" id="3.40.630.30">
    <property type="match status" value="2"/>
</dbReference>
<comment type="similarity">
    <text evidence="3">Belongs to the acetyltransferase family. MAK3 subfamily.</text>
</comment>
<name>A0A7S1Z674_TRICV</name>
<dbReference type="PANTHER" id="PTHR45896:SF1">
    <property type="entry name" value="N-ALPHA-ACETYLTRANSFERASE 30"/>
    <property type="match status" value="1"/>
</dbReference>
<reference evidence="6" key="1">
    <citation type="submission" date="2021-01" db="EMBL/GenBank/DDBJ databases">
        <authorList>
            <person name="Corre E."/>
            <person name="Pelletier E."/>
            <person name="Niang G."/>
            <person name="Scheremetjew M."/>
            <person name="Finn R."/>
            <person name="Kale V."/>
            <person name="Holt S."/>
            <person name="Cochrane G."/>
            <person name="Meng A."/>
            <person name="Brown T."/>
            <person name="Cohen L."/>
        </authorList>
    </citation>
    <scope>NUCLEOTIDE SEQUENCE</scope>
    <source>
        <strain evidence="6">Grunow 1884</strain>
    </source>
</reference>
<protein>
    <recommendedName>
        <fullName evidence="5">N-acetyltransferase domain-containing protein</fullName>
    </recommendedName>
</protein>
<keyword evidence="2" id="KW-0012">Acyltransferase</keyword>
<dbReference type="CDD" id="cd04301">
    <property type="entry name" value="NAT_SF"/>
    <property type="match status" value="1"/>
</dbReference>
<feature type="region of interest" description="Disordered" evidence="4">
    <location>
        <begin position="1"/>
        <end position="41"/>
    </location>
</feature>
<proteinExistence type="inferred from homology"/>
<accession>A0A7S1Z674</accession>
<evidence type="ECO:0000256" key="1">
    <source>
        <dbReference type="ARBA" id="ARBA00022679"/>
    </source>
</evidence>
<dbReference type="PANTHER" id="PTHR45896">
    <property type="entry name" value="N-ALPHA-ACETYLTRANSFERASE 30"/>
    <property type="match status" value="1"/>
</dbReference>
<evidence type="ECO:0000256" key="4">
    <source>
        <dbReference type="SAM" id="MobiDB-lite"/>
    </source>
</evidence>
<evidence type="ECO:0000259" key="5">
    <source>
        <dbReference type="PROSITE" id="PS51186"/>
    </source>
</evidence>
<evidence type="ECO:0000313" key="6">
    <source>
        <dbReference type="EMBL" id="CAD9329744.1"/>
    </source>
</evidence>
<gene>
    <name evidence="6" type="ORF">OSIN01602_LOCUS5297</name>
</gene>
<dbReference type="InterPro" id="IPR016181">
    <property type="entry name" value="Acyl_CoA_acyltransferase"/>
</dbReference>
<dbReference type="EMBL" id="HBGO01009594">
    <property type="protein sequence ID" value="CAD9329744.1"/>
    <property type="molecule type" value="Transcribed_RNA"/>
</dbReference>
<evidence type="ECO:0000256" key="3">
    <source>
        <dbReference type="ARBA" id="ARBA00024025"/>
    </source>
</evidence>
<dbReference type="InterPro" id="IPR000182">
    <property type="entry name" value="GNAT_dom"/>
</dbReference>
<organism evidence="6">
    <name type="scientific">Trieres chinensis</name>
    <name type="common">Marine centric diatom</name>
    <name type="synonym">Odontella sinensis</name>
    <dbReference type="NCBI Taxonomy" id="1514140"/>
    <lineage>
        <taxon>Eukaryota</taxon>
        <taxon>Sar</taxon>
        <taxon>Stramenopiles</taxon>
        <taxon>Ochrophyta</taxon>
        <taxon>Bacillariophyta</taxon>
        <taxon>Mediophyceae</taxon>
        <taxon>Biddulphiophycidae</taxon>
        <taxon>Eupodiscales</taxon>
        <taxon>Parodontellaceae</taxon>
        <taxon>Trieres</taxon>
    </lineage>
</organism>
<dbReference type="Pfam" id="PF00583">
    <property type="entry name" value="Acetyltransf_1"/>
    <property type="match status" value="1"/>
</dbReference>
<feature type="compositionally biased region" description="Low complexity" evidence="4">
    <location>
        <begin position="201"/>
        <end position="211"/>
    </location>
</feature>
<keyword evidence="1" id="KW-0808">Transferase</keyword>
<evidence type="ECO:0000256" key="2">
    <source>
        <dbReference type="ARBA" id="ARBA00023315"/>
    </source>
</evidence>
<feature type="compositionally biased region" description="Low complexity" evidence="4">
    <location>
        <begin position="180"/>
        <end position="194"/>
    </location>
</feature>
<dbReference type="GO" id="GO:0031417">
    <property type="term" value="C:NatC complex"/>
    <property type="evidence" value="ECO:0007669"/>
    <property type="project" value="TreeGrafter"/>
</dbReference>